<dbReference type="SUPFAM" id="SSF63829">
    <property type="entry name" value="Calcium-dependent phosphotriesterase"/>
    <property type="match status" value="1"/>
</dbReference>
<dbReference type="InterPro" id="IPR008557">
    <property type="entry name" value="PhoX"/>
</dbReference>
<dbReference type="PANTHER" id="PTHR35399:SF2">
    <property type="entry name" value="DUF839 DOMAIN-CONTAINING PROTEIN"/>
    <property type="match status" value="1"/>
</dbReference>
<evidence type="ECO:0000313" key="3">
    <source>
        <dbReference type="Proteomes" id="UP000078084"/>
    </source>
</evidence>
<accession>A0A171KWD8</accession>
<proteinExistence type="predicted"/>
<dbReference type="Pfam" id="PF05787">
    <property type="entry name" value="PhoX"/>
    <property type="match status" value="1"/>
</dbReference>
<dbReference type="Proteomes" id="UP000078084">
    <property type="component" value="Unassembled WGS sequence"/>
</dbReference>
<evidence type="ECO:0000313" key="2">
    <source>
        <dbReference type="EMBL" id="KKO73205.1"/>
    </source>
</evidence>
<feature type="region of interest" description="Disordered" evidence="1">
    <location>
        <begin position="499"/>
        <end position="527"/>
    </location>
</feature>
<sequence>MNELDLDDIPSNPSKARSFNEVVSVAQARRGFLKTGLGMGAVGFFGSTLAACGSSSDKDDDNHGGGDTDGSTLPKLDAEQIKAFKGIPHNTADAITLPDGYASAVITRWGDPLHVYSPIFKGDASDGGTAQSLQIGYNHDGMHFFPIDGSNSISGSSTEGLLVTNHEYITPHFFFPKGIEPGKAGWNLDWVRKSQHAQGASVKHIRLNGQGNWEMVLDSRYNRSVNATTLMQLVGPAAGSRLAKTNADPEGRYAYGTYGNCGNGHTFWNTYLTCEENFTDYFGVGNKDANAVNYVDAEQKSHLQRYKGSGKTSSSSYKWDTHDSRFDWSAEPNEANRFGWVVEINPFDPSSAPKKLTALGRFKHENAAITLADDKRVVVYMGDDQVSEYIYKFVSSGKYDPATPELNHQLLHEGTLYVAIFDNGDTSGDFAGVGRWIPLTLDTPTLDGKRLGDLFNNDMGELLIKTRQAADAVGATPMDRPEWVAVHPDTREAYVTLTNNSSRGNGKERYPGGPLHPEANDANPRNGNKYGQIVRWREAGGDPANLNFEWDIFVLAGNPNVYPEGDLRAGSANITKDNTFNSPDGLAFDPRGLLWIQTDGSYDNSGDYEGQGNNQMLVADPVSKEIRRFMVGPKGCEVTGVTWTPDMKYLFINIQHPGEGAGVAESQAAPTAISTWPDGAKATRPRPATVVIWRKDGGLVGTFPEAQAQA</sequence>
<evidence type="ECO:0000256" key="1">
    <source>
        <dbReference type="SAM" id="MobiDB-lite"/>
    </source>
</evidence>
<protein>
    <submittedName>
        <fullName evidence="2">Transcriptional initiation protein Tat</fullName>
    </submittedName>
</protein>
<keyword evidence="3" id="KW-1185">Reference proteome</keyword>
<reference evidence="2 3" key="1">
    <citation type="submission" date="2015-04" db="EMBL/GenBank/DDBJ databases">
        <title>Genome sequence of Kerstersia gyiorum CG1.</title>
        <authorList>
            <person name="Greninger A.L."/>
            <person name="Kozyreva V."/>
            <person name="Chaturvedi V."/>
        </authorList>
    </citation>
    <scope>NUCLEOTIDE SEQUENCE [LARGE SCALE GENOMIC DNA]</scope>
    <source>
        <strain evidence="2 3">CG1</strain>
    </source>
</reference>
<dbReference type="PATRIC" id="fig|206506.3.peg.583"/>
<dbReference type="EMBL" id="LBNE01000001">
    <property type="protein sequence ID" value="KKO73205.1"/>
    <property type="molecule type" value="Genomic_DNA"/>
</dbReference>
<feature type="compositionally biased region" description="Basic and acidic residues" evidence="1">
    <location>
        <begin position="56"/>
        <end position="66"/>
    </location>
</feature>
<organism evidence="2 3">
    <name type="scientific">Kerstersia gyiorum</name>
    <dbReference type="NCBI Taxonomy" id="206506"/>
    <lineage>
        <taxon>Bacteria</taxon>
        <taxon>Pseudomonadati</taxon>
        <taxon>Pseudomonadota</taxon>
        <taxon>Betaproteobacteria</taxon>
        <taxon>Burkholderiales</taxon>
        <taxon>Alcaligenaceae</taxon>
        <taxon>Kerstersia</taxon>
    </lineage>
</organism>
<feature type="region of interest" description="Disordered" evidence="1">
    <location>
        <begin position="55"/>
        <end position="74"/>
    </location>
</feature>
<dbReference type="AlphaFoldDB" id="A0A171KWD8"/>
<dbReference type="RefSeq" id="WP_068367250.1">
    <property type="nucleotide sequence ID" value="NZ_LBNE01000001.1"/>
</dbReference>
<dbReference type="STRING" id="206506.AAV32_02650"/>
<name>A0A171KWD8_9BURK</name>
<gene>
    <name evidence="2" type="ORF">AAV32_02650</name>
</gene>
<dbReference type="PANTHER" id="PTHR35399">
    <property type="entry name" value="SLR8030 PROTEIN"/>
    <property type="match status" value="1"/>
</dbReference>
<comment type="caution">
    <text evidence="2">The sequence shown here is derived from an EMBL/GenBank/DDBJ whole genome shotgun (WGS) entry which is preliminary data.</text>
</comment>